<dbReference type="EMBL" id="JAOYOD010000001">
    <property type="protein sequence ID" value="MCV9387315.1"/>
    <property type="molecule type" value="Genomic_DNA"/>
</dbReference>
<dbReference type="Gene3D" id="3.90.226.10">
    <property type="entry name" value="2-enoyl-CoA Hydratase, Chain A, domain 1"/>
    <property type="match status" value="1"/>
</dbReference>
<dbReference type="CDD" id="cd07563">
    <property type="entry name" value="Peptidase_S41_IRBP"/>
    <property type="match status" value="1"/>
</dbReference>
<accession>A0ABT3CV10</accession>
<dbReference type="SUPFAM" id="SSF52096">
    <property type="entry name" value="ClpP/crotonase"/>
    <property type="match status" value="1"/>
</dbReference>
<dbReference type="InterPro" id="IPR028204">
    <property type="entry name" value="Tricorn_C1"/>
</dbReference>
<gene>
    <name evidence="2" type="ORF">N7U62_11615</name>
</gene>
<organism evidence="2 3">
    <name type="scientific">Reichenbachiella ulvae</name>
    <dbReference type="NCBI Taxonomy" id="2980104"/>
    <lineage>
        <taxon>Bacteria</taxon>
        <taxon>Pseudomonadati</taxon>
        <taxon>Bacteroidota</taxon>
        <taxon>Cytophagia</taxon>
        <taxon>Cytophagales</taxon>
        <taxon>Reichenbachiellaceae</taxon>
        <taxon>Reichenbachiella</taxon>
    </lineage>
</organism>
<dbReference type="Pfam" id="PF14684">
    <property type="entry name" value="Tricorn_C1"/>
    <property type="match status" value="1"/>
</dbReference>
<feature type="domain" description="Tail specific protease" evidence="1">
    <location>
        <begin position="108"/>
        <end position="300"/>
    </location>
</feature>
<dbReference type="RefSeq" id="WP_264138139.1">
    <property type="nucleotide sequence ID" value="NZ_JAOYOD010000001.1"/>
</dbReference>
<dbReference type="InterPro" id="IPR029045">
    <property type="entry name" value="ClpP/crotonase-like_dom_sf"/>
</dbReference>
<dbReference type="PANTHER" id="PTHR11261:SF3">
    <property type="entry name" value="RETINOL-BINDING PROTEIN 3"/>
    <property type="match status" value="1"/>
</dbReference>
<keyword evidence="3" id="KW-1185">Reference proteome</keyword>
<dbReference type="SMART" id="SM00245">
    <property type="entry name" value="TSPc"/>
    <property type="match status" value="1"/>
</dbReference>
<comment type="caution">
    <text evidence="2">The sequence shown here is derived from an EMBL/GenBank/DDBJ whole genome shotgun (WGS) entry which is preliminary data.</text>
</comment>
<dbReference type="Pfam" id="PF03572">
    <property type="entry name" value="Peptidase_S41"/>
    <property type="match status" value="1"/>
</dbReference>
<sequence>MNVNGQASSIDVFEELWSEFEQQYAGFEIRGIDWDKLYDTYRLQINEHSDPENLFEVCCELLQELQDSHVNLIDKTGSQVNRCNSNDFPNSTSILREYSEYDFYNIVDGTLYSNGFAPLKKRQVIEYSKSDSIGYIRISKMSENSKGLNQALDELRDTKGIILDIRLNPGGNDQYLYQIAGRFADKKRIGHYKKDRIKGTNNFSKAKAWHLKPNGKYQYNKPILILTSDFTASAAEIFVLAMKELPYVRTIGGVTNGATSHMKPIKLSNGWVVTLSNQIAYSAKMKNYEGKGIEPDIVLKNNVEGDTDVVLVRAINELNKAQITSSKNP</sequence>
<dbReference type="Proteomes" id="UP001300692">
    <property type="component" value="Unassembled WGS sequence"/>
</dbReference>
<dbReference type="PANTHER" id="PTHR11261">
    <property type="entry name" value="INTERPHOTORECEPTOR RETINOID-BINDING PROTEIN"/>
    <property type="match status" value="1"/>
</dbReference>
<evidence type="ECO:0000313" key="2">
    <source>
        <dbReference type="EMBL" id="MCV9387315.1"/>
    </source>
</evidence>
<dbReference type="Gene3D" id="3.30.750.44">
    <property type="match status" value="1"/>
</dbReference>
<name>A0ABT3CV10_9BACT</name>
<reference evidence="2 3" key="1">
    <citation type="submission" date="2022-10" db="EMBL/GenBank/DDBJ databases">
        <title>Comparative genomics and taxonomic characterization of three novel marine species of genus Reichenbachiella exhibiting antioxidant and polysaccharide degradation activities.</title>
        <authorList>
            <person name="Muhammad N."/>
            <person name="Lee Y.-J."/>
            <person name="Ko J."/>
            <person name="Kim S.-G."/>
        </authorList>
    </citation>
    <scope>NUCLEOTIDE SEQUENCE [LARGE SCALE GENOMIC DNA]</scope>
    <source>
        <strain evidence="2 3">ABR2-5</strain>
    </source>
</reference>
<evidence type="ECO:0000259" key="1">
    <source>
        <dbReference type="SMART" id="SM00245"/>
    </source>
</evidence>
<proteinExistence type="predicted"/>
<dbReference type="InterPro" id="IPR005151">
    <property type="entry name" value="Tail-specific_protease"/>
</dbReference>
<evidence type="ECO:0000313" key="3">
    <source>
        <dbReference type="Proteomes" id="UP001300692"/>
    </source>
</evidence>
<protein>
    <submittedName>
        <fullName evidence="2">S41 family peptidase</fullName>
    </submittedName>
</protein>